<keyword evidence="2" id="KW-0418">Kinase</keyword>
<dbReference type="InterPro" id="IPR042095">
    <property type="entry name" value="SUMF_sf"/>
</dbReference>
<sequence>MNTSEFPLRFPSNLAMMVAMVLTQSPLKGEQGFVDYARVIPGTDVQFEMVAVEGGTLLMGSPTEERGHSKGESPQVEVRILSNWVGKYEVTWSEYHEFMKLCGVFDAFADEGIRKMTRDNKIDAVSAPSKLYEPSFTYGADGDPDPRQPAVSMSQYAAKQYTKWLSLLTGEFYRLPNEAEWEYACRAGTTTAYSFGDDPEMLREYAWYYMNSEDRFTAATVGQLKPNHWGLFDMHGNVWEWTLDQYDVGQYAKYSSQTEVSDDLTNWPTKLFPRVLRGGSWYSSEASECRSASRLPSDDDQWRSSDPNHPQSPWWFASDEGLSIGFRLVRPKNPPARSEWKKFWDADLEEITRDVNRRVYQEGRGSWGIVDPQLPKAIEQLKTSN</sequence>
<dbReference type="InterPro" id="IPR005532">
    <property type="entry name" value="SUMF_dom"/>
</dbReference>
<dbReference type="Gene3D" id="3.90.1580.10">
    <property type="entry name" value="paralog of FGE (formylglycine-generating enzyme)"/>
    <property type="match status" value="1"/>
</dbReference>
<dbReference type="PANTHER" id="PTHR23150:SF19">
    <property type="entry name" value="FORMYLGLYCINE-GENERATING ENZYME"/>
    <property type="match status" value="1"/>
</dbReference>
<evidence type="ECO:0000259" key="1">
    <source>
        <dbReference type="Pfam" id="PF03781"/>
    </source>
</evidence>
<dbReference type="GO" id="GO:0120147">
    <property type="term" value="F:formylglycine-generating oxidase activity"/>
    <property type="evidence" value="ECO:0007669"/>
    <property type="project" value="TreeGrafter"/>
</dbReference>
<feature type="domain" description="Sulfatase-modifying factor enzyme-like" evidence="1">
    <location>
        <begin position="48"/>
        <end position="298"/>
    </location>
</feature>
<dbReference type="OrthoDB" id="9812426at2"/>
<dbReference type="PANTHER" id="PTHR23150">
    <property type="entry name" value="SULFATASE MODIFYING FACTOR 1, 2"/>
    <property type="match status" value="1"/>
</dbReference>
<dbReference type="GO" id="GO:0004674">
    <property type="term" value="F:protein serine/threonine kinase activity"/>
    <property type="evidence" value="ECO:0007669"/>
    <property type="project" value="UniProtKB-EC"/>
</dbReference>
<evidence type="ECO:0000313" key="3">
    <source>
        <dbReference type="Proteomes" id="UP000323917"/>
    </source>
</evidence>
<dbReference type="RefSeq" id="WP_148074648.1">
    <property type="nucleotide sequence ID" value="NZ_CP042913.1"/>
</dbReference>
<name>A0A5B9QFF2_9BACT</name>
<keyword evidence="2" id="KW-0808">Transferase</keyword>
<accession>A0A5B9QFF2</accession>
<evidence type="ECO:0000313" key="2">
    <source>
        <dbReference type="EMBL" id="QEG36282.1"/>
    </source>
</evidence>
<dbReference type="EC" id="2.7.11.1" evidence="2"/>
<protein>
    <submittedName>
        <fullName evidence="2">Serine/threonine-protein kinase pkn1</fullName>
        <ecNumber evidence="2">2.7.11.1</ecNumber>
    </submittedName>
</protein>
<reference evidence="2 3" key="1">
    <citation type="submission" date="2019-08" db="EMBL/GenBank/DDBJ databases">
        <title>Deep-cultivation of Planctomycetes and their phenomic and genomic characterization uncovers novel biology.</title>
        <authorList>
            <person name="Wiegand S."/>
            <person name="Jogler M."/>
            <person name="Boedeker C."/>
            <person name="Pinto D."/>
            <person name="Vollmers J."/>
            <person name="Rivas-Marin E."/>
            <person name="Kohn T."/>
            <person name="Peeters S.H."/>
            <person name="Heuer A."/>
            <person name="Rast P."/>
            <person name="Oberbeckmann S."/>
            <person name="Bunk B."/>
            <person name="Jeske O."/>
            <person name="Meyerdierks A."/>
            <person name="Storesund J.E."/>
            <person name="Kallscheuer N."/>
            <person name="Luecker S."/>
            <person name="Lage O.M."/>
            <person name="Pohl T."/>
            <person name="Merkel B.J."/>
            <person name="Hornburger P."/>
            <person name="Mueller R.-W."/>
            <person name="Bruemmer F."/>
            <person name="Labrenz M."/>
            <person name="Spormann A.M."/>
            <person name="Op den Camp H."/>
            <person name="Overmann J."/>
            <person name="Amann R."/>
            <person name="Jetten M.S.M."/>
            <person name="Mascher T."/>
            <person name="Medema M.H."/>
            <person name="Devos D.P."/>
            <person name="Kaster A.-K."/>
            <person name="Ovreas L."/>
            <person name="Rohde M."/>
            <person name="Galperin M.Y."/>
            <person name="Jogler C."/>
        </authorList>
    </citation>
    <scope>NUCLEOTIDE SEQUENCE [LARGE SCALE GENOMIC DNA]</scope>
    <source>
        <strain evidence="2 3">Pr1d</strain>
    </source>
</reference>
<dbReference type="InterPro" id="IPR051043">
    <property type="entry name" value="Sulfatase_Mod_Factor_Kinase"/>
</dbReference>
<dbReference type="Proteomes" id="UP000323917">
    <property type="component" value="Chromosome"/>
</dbReference>
<dbReference type="AlphaFoldDB" id="A0A5B9QFF2"/>
<dbReference type="EMBL" id="CP042913">
    <property type="protein sequence ID" value="QEG36282.1"/>
    <property type="molecule type" value="Genomic_DNA"/>
</dbReference>
<gene>
    <name evidence="2" type="primary">pkn1_3</name>
    <name evidence="2" type="ORF">Pr1d_35940</name>
</gene>
<dbReference type="InterPro" id="IPR016187">
    <property type="entry name" value="CTDL_fold"/>
</dbReference>
<dbReference type="KEGG" id="bgok:Pr1d_35940"/>
<dbReference type="Pfam" id="PF03781">
    <property type="entry name" value="FGE-sulfatase"/>
    <property type="match status" value="1"/>
</dbReference>
<proteinExistence type="predicted"/>
<keyword evidence="3" id="KW-1185">Reference proteome</keyword>
<dbReference type="SUPFAM" id="SSF56436">
    <property type="entry name" value="C-type lectin-like"/>
    <property type="match status" value="1"/>
</dbReference>
<organism evidence="2 3">
    <name type="scientific">Bythopirellula goksoeyrii</name>
    <dbReference type="NCBI Taxonomy" id="1400387"/>
    <lineage>
        <taxon>Bacteria</taxon>
        <taxon>Pseudomonadati</taxon>
        <taxon>Planctomycetota</taxon>
        <taxon>Planctomycetia</taxon>
        <taxon>Pirellulales</taxon>
        <taxon>Lacipirellulaceae</taxon>
        <taxon>Bythopirellula</taxon>
    </lineage>
</organism>